<dbReference type="PANTHER" id="PTHR43228">
    <property type="entry name" value="TWO-COMPONENT RESPONSE REGULATOR"/>
    <property type="match status" value="1"/>
</dbReference>
<protein>
    <submittedName>
        <fullName evidence="3">Response regulator</fullName>
    </submittedName>
</protein>
<keyword evidence="4" id="KW-1185">Reference proteome</keyword>
<dbReference type="Pfam" id="PF00072">
    <property type="entry name" value="Response_reg"/>
    <property type="match status" value="1"/>
</dbReference>
<dbReference type="SMART" id="SM00448">
    <property type="entry name" value="REC"/>
    <property type="match status" value="1"/>
</dbReference>
<evidence type="ECO:0000259" key="2">
    <source>
        <dbReference type="PROSITE" id="PS50110"/>
    </source>
</evidence>
<dbReference type="SUPFAM" id="SSF52172">
    <property type="entry name" value="CheY-like"/>
    <property type="match status" value="1"/>
</dbReference>
<evidence type="ECO:0000313" key="3">
    <source>
        <dbReference type="EMBL" id="WGS64042.1"/>
    </source>
</evidence>
<dbReference type="Proteomes" id="UP001232493">
    <property type="component" value="Chromosome"/>
</dbReference>
<evidence type="ECO:0000313" key="4">
    <source>
        <dbReference type="Proteomes" id="UP001232493"/>
    </source>
</evidence>
<dbReference type="Gene3D" id="3.40.50.2300">
    <property type="match status" value="1"/>
</dbReference>
<reference evidence="3 4" key="1">
    <citation type="submission" date="2021-02" db="EMBL/GenBank/DDBJ databases">
        <title>Characterization of Marinitoga sp. nov. str. BP5-C20A.</title>
        <authorList>
            <person name="Erauso G."/>
            <person name="Postec A."/>
        </authorList>
    </citation>
    <scope>NUCLEOTIDE SEQUENCE [LARGE SCALE GENOMIC DNA]</scope>
    <source>
        <strain evidence="3 4">BP5-C20A</strain>
    </source>
</reference>
<evidence type="ECO:0000256" key="1">
    <source>
        <dbReference type="PROSITE-ProRule" id="PRU00169"/>
    </source>
</evidence>
<sequence>MARILIVEDNIIMRNTLKKFFNELGHIVVDELEDSYNLIDIYQKLQPDIITLDLMLKKTDGIHALKKLKRRFPDSKIIIISVINNKKDIFDALNFGADYFIIKPVTIEKLKKALNKVFISQNKVSKIRNLYKKQEEENVVEVKNVNGVLRIHINKPLNGRVIEKINKVVDGFLIIKPLNIVFTYFDENENIYVLKKSLNDIMLKIKNHGGDVDIEI</sequence>
<feature type="domain" description="Response regulatory" evidence="2">
    <location>
        <begin position="3"/>
        <end position="118"/>
    </location>
</feature>
<dbReference type="PANTHER" id="PTHR43228:SF1">
    <property type="entry name" value="TWO-COMPONENT RESPONSE REGULATOR ARR22"/>
    <property type="match status" value="1"/>
</dbReference>
<dbReference type="InterPro" id="IPR052048">
    <property type="entry name" value="ST_Response_Regulator"/>
</dbReference>
<gene>
    <name evidence="3" type="ORF">JRV97_06570</name>
</gene>
<keyword evidence="1" id="KW-0597">Phosphoprotein</keyword>
<dbReference type="InterPro" id="IPR001789">
    <property type="entry name" value="Sig_transdc_resp-reg_receiver"/>
</dbReference>
<organism evidence="3 4">
    <name type="scientific">Marinitoga aeolica</name>
    <dbReference type="NCBI Taxonomy" id="2809031"/>
    <lineage>
        <taxon>Bacteria</taxon>
        <taxon>Thermotogati</taxon>
        <taxon>Thermotogota</taxon>
        <taxon>Thermotogae</taxon>
        <taxon>Petrotogales</taxon>
        <taxon>Petrotogaceae</taxon>
        <taxon>Marinitoga</taxon>
    </lineage>
</organism>
<dbReference type="InterPro" id="IPR011006">
    <property type="entry name" value="CheY-like_superfamily"/>
</dbReference>
<feature type="modified residue" description="4-aspartylphosphate" evidence="1">
    <location>
        <position position="53"/>
    </location>
</feature>
<dbReference type="EMBL" id="CP069362">
    <property type="protein sequence ID" value="WGS64042.1"/>
    <property type="molecule type" value="Genomic_DNA"/>
</dbReference>
<proteinExistence type="predicted"/>
<dbReference type="PROSITE" id="PS50110">
    <property type="entry name" value="RESPONSE_REGULATORY"/>
    <property type="match status" value="1"/>
</dbReference>
<name>A0ABY8PN16_9BACT</name>
<accession>A0ABY8PN16</accession>
<dbReference type="RefSeq" id="WP_280997371.1">
    <property type="nucleotide sequence ID" value="NZ_CP069362.1"/>
</dbReference>